<evidence type="ECO:0000256" key="1">
    <source>
        <dbReference type="SAM" id="MobiDB-lite"/>
    </source>
</evidence>
<dbReference type="GO" id="GO:0030427">
    <property type="term" value="C:site of polarized growth"/>
    <property type="evidence" value="ECO:0007669"/>
    <property type="project" value="TreeGrafter"/>
</dbReference>
<evidence type="ECO:0000313" key="3">
    <source>
        <dbReference type="EMBL" id="TFY53283.1"/>
    </source>
</evidence>
<dbReference type="Proteomes" id="UP000298390">
    <property type="component" value="Unassembled WGS sequence"/>
</dbReference>
<dbReference type="GO" id="GO:0030864">
    <property type="term" value="C:cortical actin cytoskeleton"/>
    <property type="evidence" value="ECO:0007669"/>
    <property type="project" value="TreeGrafter"/>
</dbReference>
<accession>A0A4Y9XV33</accession>
<feature type="region of interest" description="Disordered" evidence="1">
    <location>
        <begin position="171"/>
        <end position="277"/>
    </location>
</feature>
<organism evidence="3 4">
    <name type="scientific">Rhodofomes roseus</name>
    <dbReference type="NCBI Taxonomy" id="34475"/>
    <lineage>
        <taxon>Eukaryota</taxon>
        <taxon>Fungi</taxon>
        <taxon>Dikarya</taxon>
        <taxon>Basidiomycota</taxon>
        <taxon>Agaricomycotina</taxon>
        <taxon>Agaricomycetes</taxon>
        <taxon>Polyporales</taxon>
        <taxon>Rhodofomes</taxon>
    </lineage>
</organism>
<dbReference type="STRING" id="34475.A0A4Y9XV33"/>
<protein>
    <recommendedName>
        <fullName evidence="2">ADF-H domain-containing protein</fullName>
    </recommendedName>
</protein>
<feature type="region of interest" description="Disordered" evidence="1">
    <location>
        <begin position="294"/>
        <end position="370"/>
    </location>
</feature>
<dbReference type="AlphaFoldDB" id="A0A4Y9XV33"/>
<dbReference type="SUPFAM" id="SSF55753">
    <property type="entry name" value="Actin depolymerizing proteins"/>
    <property type="match status" value="1"/>
</dbReference>
<dbReference type="InterPro" id="IPR002108">
    <property type="entry name" value="ADF-H"/>
</dbReference>
<dbReference type="InterPro" id="IPR029006">
    <property type="entry name" value="ADF-H/Gelsolin-like_dom_sf"/>
</dbReference>
<dbReference type="Gene3D" id="3.40.20.10">
    <property type="entry name" value="Severin"/>
    <property type="match status" value="1"/>
</dbReference>
<proteinExistence type="predicted"/>
<dbReference type="SMART" id="SM00102">
    <property type="entry name" value="ADF"/>
    <property type="match status" value="1"/>
</dbReference>
<dbReference type="GO" id="GO:0005884">
    <property type="term" value="C:actin filament"/>
    <property type="evidence" value="ECO:0007669"/>
    <property type="project" value="TreeGrafter"/>
</dbReference>
<reference evidence="3 4" key="1">
    <citation type="submission" date="2019-01" db="EMBL/GenBank/DDBJ databases">
        <title>Genome sequencing of the rare red list fungi Fomitopsis rosea.</title>
        <authorList>
            <person name="Buettner E."/>
            <person name="Kellner H."/>
        </authorList>
    </citation>
    <scope>NUCLEOTIDE SEQUENCE [LARGE SCALE GENOMIC DNA]</scope>
    <source>
        <strain evidence="3 4">DSM 105464</strain>
    </source>
</reference>
<dbReference type="PROSITE" id="PS51263">
    <property type="entry name" value="ADF_H"/>
    <property type="match status" value="1"/>
</dbReference>
<evidence type="ECO:0000313" key="4">
    <source>
        <dbReference type="Proteomes" id="UP000298390"/>
    </source>
</evidence>
<comment type="caution">
    <text evidence="3">The sequence shown here is derived from an EMBL/GenBank/DDBJ whole genome shotgun (WGS) entry which is preliminary data.</text>
</comment>
<feature type="compositionally biased region" description="Low complexity" evidence="1">
    <location>
        <begin position="337"/>
        <end position="360"/>
    </location>
</feature>
<feature type="compositionally biased region" description="Low complexity" evidence="1">
    <location>
        <begin position="238"/>
        <end position="262"/>
    </location>
</feature>
<feature type="compositionally biased region" description="Polar residues" evidence="1">
    <location>
        <begin position="302"/>
        <end position="312"/>
    </location>
</feature>
<dbReference type="Pfam" id="PF00241">
    <property type="entry name" value="Cofilin_ADF"/>
    <property type="match status" value="1"/>
</dbReference>
<dbReference type="GO" id="GO:0051015">
    <property type="term" value="F:actin filament binding"/>
    <property type="evidence" value="ECO:0007669"/>
    <property type="project" value="TreeGrafter"/>
</dbReference>
<dbReference type="CDD" id="cd11281">
    <property type="entry name" value="ADF_drebrin_like"/>
    <property type="match status" value="1"/>
</dbReference>
<name>A0A4Y9XV33_9APHY</name>
<dbReference type="EMBL" id="SEKV01000845">
    <property type="protein sequence ID" value="TFY53283.1"/>
    <property type="molecule type" value="Genomic_DNA"/>
</dbReference>
<dbReference type="PANTHER" id="PTHR10829:SF25">
    <property type="entry name" value="DREBRIN-LIKE PROTEIN"/>
    <property type="match status" value="1"/>
</dbReference>
<dbReference type="GO" id="GO:0030833">
    <property type="term" value="P:regulation of actin filament polymerization"/>
    <property type="evidence" value="ECO:0007669"/>
    <property type="project" value="TreeGrafter"/>
</dbReference>
<feature type="domain" description="ADF-H" evidence="2">
    <location>
        <begin position="4"/>
        <end position="132"/>
    </location>
</feature>
<sequence>MAHQINLSSKDLAQAYQDVVNANGIDWAIFTYDKGTNDLKVQATGDGGLEELQEEFSDGRMQYAFARVNDPNSNLPKLVQINWCGDGVPVARKGLFHTHSSAVANFVRGAHVVINARNESDVTPSLIMSRVEASSGAKYSVQKEAPRKYEPIAPVGTSYTPVGRPDIAAMRASAAPSAPKPSVPSAPRQVPMAPSPAPGMGKAPVANRAPADAWPEESAPAPPPAPPSASRPPVWGSAAAHAVPAAPRAVPSAPAPALAAAASKPQDDDKIGPVGTAYTPIKLQPRRLVNPFEAMQAKAQADASQPKSQSTGGKKLTWSERQALAKKETEEEEARSRAASYQPQPVAAPAWKPPVAAAPASPEPEEDDWEVSSCVWYRRRQMLTLL</sequence>
<feature type="compositionally biased region" description="Pro residues" evidence="1">
    <location>
        <begin position="220"/>
        <end position="230"/>
    </location>
</feature>
<dbReference type="PANTHER" id="PTHR10829">
    <property type="entry name" value="CORTACTIN AND DREBRIN"/>
    <property type="match status" value="1"/>
</dbReference>
<gene>
    <name evidence="3" type="ORF">EVJ58_g9537</name>
</gene>
<evidence type="ECO:0000259" key="2">
    <source>
        <dbReference type="PROSITE" id="PS51263"/>
    </source>
</evidence>
<feature type="compositionally biased region" description="Low complexity" evidence="1">
    <location>
        <begin position="209"/>
        <end position="219"/>
    </location>
</feature>